<dbReference type="Proteomes" id="UP000056419">
    <property type="component" value="Unassembled WGS sequence"/>
</dbReference>
<dbReference type="AlphaFoldDB" id="A0A120A1Y1"/>
<dbReference type="AntiFam" id="ANF00084">
    <property type="entry name" value="Shadow ORF (opposite mutS)"/>
</dbReference>
<gene>
    <name evidence="1" type="ORF">AA415_02225</name>
</gene>
<sequence length="731" mass="82357">MDTEGMLAAAALQFAQENDLIVDFLHRYIIVLDALEGFLHFVQFMVVRGKERTRLGMRMFVDILHDGPGNGDAVVGGSTAPQLVKKHQAAGRKVIQDIGCLVHLHHKRRLAHGDIVAGSHTGEYLVHQTDMCAFRRNETADLRHKRNQGDLTEQCRLTRHVGTGNDDYLLRTAVQHHIVGYILLAYRKLLLDNRVTSLVYLQHLVVGDYRTDIIVFAGCGGKRQQAVQPGYLVRIGLNGRNKLAQGLHQLCIKLCFQHQYLVLGAEYLFLIFFQFLRNVTLGIDQCLLANPLLRHFILVHVAHFDIVTEHIVIADFQAGNARKLTLPLLYLQKIVLAGIGYPAQLVQFGIYAGFYHTAFIDKQRRVVVDFPFDAVADGTADVQLSADMVQTGVIGIHTGFLNRFDSLQGHFQSDYLAGRNTSYGYFGDNAFQVAYQVQLLFNHSLELRLPEEILHHVQPSVNGLHILQGEYHPTLQQAGPHRTDCFIYHIQQAAAAVVHAAHQLQAAHRKLIQTDVLIFLYTCQRGDMSYLRMLRHNEVLQDSPRSDDTVFEMLHAEPLQVFHFKVFQQFLAGGGFRKHPVVQLERKKLAAEIAFEHSPAATLKQHLFRGEVVQQLVYMVKGAFGGQELTGGDIQKRHPAGAFTEMNGGEEVVFTVIQYIVVNGYARRYQFGDTAFHQFLGELRIFQLVANGYALARTYQFGQIRIERMVGKACHFNRFSLAVGALSQGNA</sequence>
<keyword evidence="2" id="KW-1185">Reference proteome</keyword>
<accession>A0A120A1Y1</accession>
<evidence type="ECO:0000313" key="2">
    <source>
        <dbReference type="Proteomes" id="UP000056419"/>
    </source>
</evidence>
<reference evidence="1 2" key="1">
    <citation type="journal article" date="2016" name="BMC Genomics">
        <title>Type VI secretion systems of human gut Bacteroidales segregate into three genetic architectures, two of which are contained on mobile genetic elements.</title>
        <authorList>
            <person name="Coyne M.J."/>
            <person name="Roelofs K.G."/>
            <person name="Comstock L.E."/>
        </authorList>
    </citation>
    <scope>NUCLEOTIDE SEQUENCE [LARGE SCALE GENOMIC DNA]</scope>
    <source>
        <strain evidence="1 2">CL09T03C01</strain>
    </source>
</reference>
<organism evidence="1 2">
    <name type="scientific">Bacteroides stercoris</name>
    <dbReference type="NCBI Taxonomy" id="46506"/>
    <lineage>
        <taxon>Bacteria</taxon>
        <taxon>Pseudomonadati</taxon>
        <taxon>Bacteroidota</taxon>
        <taxon>Bacteroidia</taxon>
        <taxon>Bacteroidales</taxon>
        <taxon>Bacteroidaceae</taxon>
        <taxon>Bacteroides</taxon>
    </lineage>
</organism>
<name>A0A120A1Y1_BACSE</name>
<dbReference type="EMBL" id="LRGC01000009">
    <property type="protein sequence ID" value="KWR54282.1"/>
    <property type="molecule type" value="Genomic_DNA"/>
</dbReference>
<proteinExistence type="predicted"/>
<protein>
    <submittedName>
        <fullName evidence="1">Uncharacterized protein</fullName>
    </submittedName>
</protein>
<comment type="caution">
    <text evidence="1">The sequence shown here is derived from an EMBL/GenBank/DDBJ whole genome shotgun (WGS) entry which is preliminary data.</text>
</comment>
<evidence type="ECO:0000313" key="1">
    <source>
        <dbReference type="EMBL" id="KWR54282.1"/>
    </source>
</evidence>